<comment type="caution">
    <text evidence="2">The sequence shown here is derived from an EMBL/GenBank/DDBJ whole genome shotgun (WGS) entry which is preliminary data.</text>
</comment>
<dbReference type="Proteomes" id="UP000295008">
    <property type="component" value="Unassembled WGS sequence"/>
</dbReference>
<feature type="transmembrane region" description="Helical" evidence="1">
    <location>
        <begin position="50"/>
        <end position="67"/>
    </location>
</feature>
<accession>A0A4R1RB46</accession>
<organism evidence="2 3">
    <name type="scientific">Hydrogenispora ethanolica</name>
    <dbReference type="NCBI Taxonomy" id="1082276"/>
    <lineage>
        <taxon>Bacteria</taxon>
        <taxon>Bacillati</taxon>
        <taxon>Bacillota</taxon>
        <taxon>Hydrogenispora</taxon>
    </lineage>
</organism>
<feature type="transmembrane region" description="Helical" evidence="1">
    <location>
        <begin position="103"/>
        <end position="128"/>
    </location>
</feature>
<dbReference type="AlphaFoldDB" id="A0A4R1RB46"/>
<feature type="transmembrane region" description="Helical" evidence="1">
    <location>
        <begin position="74"/>
        <end position="97"/>
    </location>
</feature>
<dbReference type="OrthoDB" id="2086722at2"/>
<dbReference type="InterPro" id="IPR023804">
    <property type="entry name" value="DUF3792_TM"/>
</dbReference>
<feature type="transmembrane region" description="Helical" evidence="1">
    <location>
        <begin position="14"/>
        <end position="35"/>
    </location>
</feature>
<keyword evidence="1" id="KW-0812">Transmembrane</keyword>
<keyword evidence="1" id="KW-0472">Membrane</keyword>
<evidence type="ECO:0000313" key="3">
    <source>
        <dbReference type="Proteomes" id="UP000295008"/>
    </source>
</evidence>
<dbReference type="RefSeq" id="WP_132015427.1">
    <property type="nucleotide sequence ID" value="NZ_SLUN01000022.1"/>
</dbReference>
<dbReference type="EMBL" id="SLUN01000022">
    <property type="protein sequence ID" value="TCL62956.1"/>
    <property type="molecule type" value="Genomic_DNA"/>
</dbReference>
<sequence length="131" mass="14295">MADQEKSSFPFRPILRGTLVFFAVVVILTVLLSILTELGWTITAFMPNDYYLFIIYIGIISGAVYAGKNAREDGWLIGISVGALSSLLLFLMVIFILRERFQIGVFVVKSLINAFIGAFGGIIGVNLAGKA</sequence>
<dbReference type="NCBIfam" id="TIGR04086">
    <property type="entry name" value="TIGR04086_membr"/>
    <property type="match status" value="1"/>
</dbReference>
<evidence type="ECO:0000313" key="2">
    <source>
        <dbReference type="EMBL" id="TCL62956.1"/>
    </source>
</evidence>
<reference evidence="2 3" key="1">
    <citation type="submission" date="2019-03" db="EMBL/GenBank/DDBJ databases">
        <title>Genomic Encyclopedia of Type Strains, Phase IV (KMG-IV): sequencing the most valuable type-strain genomes for metagenomic binning, comparative biology and taxonomic classification.</title>
        <authorList>
            <person name="Goeker M."/>
        </authorList>
    </citation>
    <scope>NUCLEOTIDE SEQUENCE [LARGE SCALE GENOMIC DNA]</scope>
    <source>
        <strain evidence="2 3">LX-B</strain>
    </source>
</reference>
<evidence type="ECO:0000256" key="1">
    <source>
        <dbReference type="SAM" id="Phobius"/>
    </source>
</evidence>
<gene>
    <name evidence="2" type="ORF">EDC14_10228</name>
</gene>
<proteinExistence type="predicted"/>
<dbReference type="Pfam" id="PF12670">
    <property type="entry name" value="DUF3792"/>
    <property type="match status" value="1"/>
</dbReference>
<keyword evidence="1" id="KW-1133">Transmembrane helix</keyword>
<name>A0A4R1RB46_HYDET</name>
<protein>
    <submittedName>
        <fullName evidence="2">Putative membrane protein (TIGR04086 family)</fullName>
    </submittedName>
</protein>
<keyword evidence="3" id="KW-1185">Reference proteome</keyword>